<dbReference type="InterPro" id="IPR040576">
    <property type="entry name" value="DLP_helical"/>
</dbReference>
<dbReference type="RefSeq" id="WP_221271516.1">
    <property type="nucleotide sequence ID" value="NZ_AP024819.1"/>
</dbReference>
<evidence type="ECO:0000256" key="1">
    <source>
        <dbReference type="SAM" id="Coils"/>
    </source>
</evidence>
<protein>
    <submittedName>
        <fullName evidence="4">LeoA protein</fullName>
    </submittedName>
</protein>
<dbReference type="SUPFAM" id="SSF52540">
    <property type="entry name" value="P-loop containing nucleoside triphosphate hydrolases"/>
    <property type="match status" value="1"/>
</dbReference>
<dbReference type="Pfam" id="PF01926">
    <property type="entry name" value="MMR_HSR1"/>
    <property type="match status" value="1"/>
</dbReference>
<dbReference type="EMBL" id="AP024819">
    <property type="protein sequence ID" value="BCZ19677.1"/>
    <property type="molecule type" value="Genomic_DNA"/>
</dbReference>
<feature type="coiled-coil region" evidence="1">
    <location>
        <begin position="277"/>
        <end position="325"/>
    </location>
</feature>
<evidence type="ECO:0000259" key="2">
    <source>
        <dbReference type="Pfam" id="PF01926"/>
    </source>
</evidence>
<proteinExistence type="predicted"/>
<dbReference type="Pfam" id="PF18709">
    <property type="entry name" value="DLP_helical"/>
    <property type="match status" value="1"/>
</dbReference>
<name>A0ABM7SH19_9HELI</name>
<dbReference type="Proteomes" id="UP000826146">
    <property type="component" value="Chromosome"/>
</dbReference>
<dbReference type="NCBIfam" id="NF041922">
    <property type="entry name" value="DLP_LeoA_gen"/>
    <property type="match status" value="1"/>
</dbReference>
<accession>A0ABM7SH19</accession>
<keyword evidence="5" id="KW-1185">Reference proteome</keyword>
<evidence type="ECO:0000259" key="3">
    <source>
        <dbReference type="Pfam" id="PF18709"/>
    </source>
</evidence>
<evidence type="ECO:0000313" key="4">
    <source>
        <dbReference type="EMBL" id="BCZ19677.1"/>
    </source>
</evidence>
<feature type="coiled-coil region" evidence="1">
    <location>
        <begin position="458"/>
        <end position="529"/>
    </location>
</feature>
<organism evidence="4 5">
    <name type="scientific">Helicobacter gastrofelis</name>
    <dbReference type="NCBI Taxonomy" id="2849642"/>
    <lineage>
        <taxon>Bacteria</taxon>
        <taxon>Pseudomonadati</taxon>
        <taxon>Campylobacterota</taxon>
        <taxon>Epsilonproteobacteria</taxon>
        <taxon>Campylobacterales</taxon>
        <taxon>Helicobacteraceae</taxon>
        <taxon>Helicobacter</taxon>
    </lineage>
</organism>
<dbReference type="Gene3D" id="3.40.50.300">
    <property type="entry name" value="P-loop containing nucleotide triphosphate hydrolases"/>
    <property type="match status" value="1"/>
</dbReference>
<feature type="domain" description="G" evidence="2">
    <location>
        <begin position="49"/>
        <end position="155"/>
    </location>
</feature>
<sequence length="549" mass="61912">MQGLDKSGQMGALLDALAEFMREGEGLGMVEERGFEEKITHAKEQGILQVVLVGEFSCGKTSIAAAWLGDLEQAKKMKIAHEESTDEVKTYPVKGGIVLVDTPGLFGFKEKYGANGVQKYKDITKKYVSEAHLVLYVMNPSNPIKESQHEELRWLFQELDLLPRSVFVLSKFDEVVNLKNEEGYKRTLEIKKETVCKELQGIISLEQAQKLDIVAVAANPYDEGIDHWLKHPEEFGQLSRIGLLQQATEAKIKANGAQHLALESVKSTMIALLHPPLKKGRAALEAVRQEMETLDEKRRGMSLEFEHLKETIDNAETSLEAFCKQHFERLLEALSQTDLHNIKDFIERWIGEEGEVLRHVLEERFKLEEDELRLEFAEIGNKWKEEGMGGAYHFQYQKSDFEEFLSTLKNLFGSAAFAGLLTSLSKTLMGILGKAGSVIKWGSGILAIITAFLEVADLVMQEKAKKELEKFKKDLKKKLEVLQKEVLALIKKHHAQVLQACQASQDTDLTKLEQEIQDRQARKETLENWLNKGVAIEAQIGPKPTQAKG</sequence>
<reference evidence="4 5" key="1">
    <citation type="submission" date="2021-07" db="EMBL/GenBank/DDBJ databases">
        <title>Novel Helicobacter sp. Isolated from a cat.</title>
        <authorList>
            <person name="Rimbara E."/>
            <person name="Suzuki M."/>
        </authorList>
    </citation>
    <scope>NUCLEOTIDE SEQUENCE [LARGE SCALE GENOMIC DNA]</scope>
    <source>
        <strain evidence="5">NHP19-012</strain>
    </source>
</reference>
<keyword evidence="1" id="KW-0175">Coiled coil</keyword>
<dbReference type="InterPro" id="IPR006073">
    <property type="entry name" value="GTP-bd"/>
</dbReference>
<gene>
    <name evidence="4" type="primary">leoA</name>
    <name evidence="4" type="ORF">NHP190012_13190</name>
</gene>
<dbReference type="InterPro" id="IPR027417">
    <property type="entry name" value="P-loop_NTPase"/>
</dbReference>
<feature type="domain" description="Dynamin-like helical" evidence="3">
    <location>
        <begin position="206"/>
        <end position="386"/>
    </location>
</feature>
<dbReference type="InterPro" id="IPR049678">
    <property type="entry name" value="LeoA-like"/>
</dbReference>
<evidence type="ECO:0000313" key="5">
    <source>
        <dbReference type="Proteomes" id="UP000826146"/>
    </source>
</evidence>